<dbReference type="PANTHER" id="PTHR36124">
    <property type="match status" value="1"/>
</dbReference>
<comment type="caution">
    <text evidence="1">The sequence shown here is derived from an EMBL/GenBank/DDBJ whole genome shotgun (WGS) entry which is preliminary data.</text>
</comment>
<sequence length="163" mass="18870">MSLIQAYEIQKWLGEQEFPATFSASIFFALFKIASRGTYNLERTSKRAADTSVLLTNMVIGRPGSTRAIEAIARTRFLHARYQREGKISDSDMLYTLSLFVLEPMRWVDQYEWRCLTDLERCAMATSWKALGEDLDISYDGLPSSQKEGRWTDALHWLRELDE</sequence>
<reference evidence="1" key="1">
    <citation type="submission" date="2023-06" db="EMBL/GenBank/DDBJ databases">
        <title>Genome-scale phylogeny and comparative genomics of the fungal order Sordariales.</title>
        <authorList>
            <consortium name="Lawrence Berkeley National Laboratory"/>
            <person name="Hensen N."/>
            <person name="Bonometti L."/>
            <person name="Westerberg I."/>
            <person name="Brannstrom I.O."/>
            <person name="Guillou S."/>
            <person name="Cros-Aarteil S."/>
            <person name="Calhoun S."/>
            <person name="Haridas S."/>
            <person name="Kuo A."/>
            <person name="Mondo S."/>
            <person name="Pangilinan J."/>
            <person name="Riley R."/>
            <person name="LaButti K."/>
            <person name="Andreopoulos B."/>
            <person name="Lipzen A."/>
            <person name="Chen C."/>
            <person name="Yanf M."/>
            <person name="Daum C."/>
            <person name="Ng V."/>
            <person name="Clum A."/>
            <person name="Steindorff A."/>
            <person name="Ohm R."/>
            <person name="Martin F."/>
            <person name="Silar P."/>
            <person name="Natvig D."/>
            <person name="Lalanne C."/>
            <person name="Gautier V."/>
            <person name="Ament-velasquez S.L."/>
            <person name="Kruys A."/>
            <person name="Hutchinson M.I."/>
            <person name="Powell A.J."/>
            <person name="Barry K."/>
            <person name="Miller A.N."/>
            <person name="Grigoriev I.V."/>
            <person name="Debuchy R."/>
            <person name="Gladieux P."/>
            <person name="Thoren M.H."/>
            <person name="Johannesson H."/>
        </authorList>
    </citation>
    <scope>NUCLEOTIDE SEQUENCE</scope>
    <source>
        <strain evidence="1">SMH2392-1A</strain>
    </source>
</reference>
<dbReference type="EMBL" id="JAUIRO010000006">
    <property type="protein sequence ID" value="KAK0710208.1"/>
    <property type="molecule type" value="Genomic_DNA"/>
</dbReference>
<proteinExistence type="predicted"/>
<protein>
    <recommendedName>
        <fullName evidence="3">ER-bound oxygenase mpaB/mpaB'/Rubber oxygenase catalytic domain-containing protein</fullName>
    </recommendedName>
</protein>
<gene>
    <name evidence="1" type="ORF">B0T26DRAFT_755306</name>
</gene>
<evidence type="ECO:0008006" key="3">
    <source>
        <dbReference type="Google" id="ProtNLM"/>
    </source>
</evidence>
<dbReference type="GeneID" id="85329213"/>
<accession>A0AA40DSC8</accession>
<dbReference type="AlphaFoldDB" id="A0AA40DSC8"/>
<dbReference type="InterPro" id="IPR046366">
    <property type="entry name" value="MPAB"/>
</dbReference>
<dbReference type="Proteomes" id="UP001172101">
    <property type="component" value="Unassembled WGS sequence"/>
</dbReference>
<dbReference type="PANTHER" id="PTHR36124:SF1">
    <property type="entry name" value="ER-BOUND OXYGENASE MPAB_MPAB'_RUBBER OXYGENASE CATALYTIC DOMAIN-CONTAINING PROTEIN"/>
    <property type="match status" value="1"/>
</dbReference>
<keyword evidence="2" id="KW-1185">Reference proteome</keyword>
<evidence type="ECO:0000313" key="2">
    <source>
        <dbReference type="Proteomes" id="UP001172101"/>
    </source>
</evidence>
<dbReference type="GO" id="GO:0016491">
    <property type="term" value="F:oxidoreductase activity"/>
    <property type="evidence" value="ECO:0007669"/>
    <property type="project" value="InterPro"/>
</dbReference>
<dbReference type="RefSeq" id="XP_060293512.1">
    <property type="nucleotide sequence ID" value="XM_060445943.1"/>
</dbReference>
<evidence type="ECO:0000313" key="1">
    <source>
        <dbReference type="EMBL" id="KAK0710208.1"/>
    </source>
</evidence>
<organism evidence="1 2">
    <name type="scientific">Lasiosphaeria miniovina</name>
    <dbReference type="NCBI Taxonomy" id="1954250"/>
    <lineage>
        <taxon>Eukaryota</taxon>
        <taxon>Fungi</taxon>
        <taxon>Dikarya</taxon>
        <taxon>Ascomycota</taxon>
        <taxon>Pezizomycotina</taxon>
        <taxon>Sordariomycetes</taxon>
        <taxon>Sordariomycetidae</taxon>
        <taxon>Sordariales</taxon>
        <taxon>Lasiosphaeriaceae</taxon>
        <taxon>Lasiosphaeria</taxon>
    </lineage>
</organism>
<name>A0AA40DSC8_9PEZI</name>